<gene>
    <name evidence="2" type="ORF">DC366_05715</name>
</gene>
<evidence type="ECO:0000256" key="1">
    <source>
        <dbReference type="SAM" id="SignalP"/>
    </source>
</evidence>
<protein>
    <recommendedName>
        <fullName evidence="4">DUF2846 domain-containing protein</fullName>
    </recommendedName>
</protein>
<comment type="caution">
    <text evidence="2">The sequence shown here is derived from an EMBL/GenBank/DDBJ whole genome shotgun (WGS) entry which is preliminary data.</text>
</comment>
<feature type="signal peptide" evidence="1">
    <location>
        <begin position="1"/>
        <end position="46"/>
    </location>
</feature>
<dbReference type="Proteomes" id="UP000244446">
    <property type="component" value="Unassembled WGS sequence"/>
</dbReference>
<evidence type="ECO:0008006" key="4">
    <source>
        <dbReference type="Google" id="ProtNLM"/>
    </source>
</evidence>
<evidence type="ECO:0000313" key="2">
    <source>
        <dbReference type="EMBL" id="PVA11249.1"/>
    </source>
</evidence>
<name>A0A2T7GA16_9RHOB</name>
<proteinExistence type="predicted"/>
<reference evidence="2 3" key="1">
    <citation type="submission" date="2018-04" db="EMBL/GenBank/DDBJ databases">
        <title>Pelagivirga bohaiensis gen. nov., sp. nov., a bacterium isolated from the Bohai Sea.</title>
        <authorList>
            <person name="Ji X."/>
        </authorList>
    </citation>
    <scope>NUCLEOTIDE SEQUENCE [LARGE SCALE GENOMIC DNA]</scope>
    <source>
        <strain evidence="2 3">BH-SD19</strain>
    </source>
</reference>
<keyword evidence="3" id="KW-1185">Reference proteome</keyword>
<dbReference type="EMBL" id="QCYH01000002">
    <property type="protein sequence ID" value="PVA11249.1"/>
    <property type="molecule type" value="Genomic_DNA"/>
</dbReference>
<accession>A0A2T7GA16</accession>
<dbReference type="AlphaFoldDB" id="A0A2T7GA16"/>
<keyword evidence="1" id="KW-0732">Signal</keyword>
<organism evidence="2 3">
    <name type="scientific">Pelagivirga sediminicola</name>
    <dbReference type="NCBI Taxonomy" id="2170575"/>
    <lineage>
        <taxon>Bacteria</taxon>
        <taxon>Pseudomonadati</taxon>
        <taxon>Pseudomonadota</taxon>
        <taxon>Alphaproteobacteria</taxon>
        <taxon>Rhodobacterales</taxon>
        <taxon>Paracoccaceae</taxon>
        <taxon>Pelagivirga</taxon>
    </lineage>
</organism>
<evidence type="ECO:0000313" key="3">
    <source>
        <dbReference type="Proteomes" id="UP000244446"/>
    </source>
</evidence>
<feature type="chain" id="PRO_5015648965" description="DUF2846 domain-containing protein" evidence="1">
    <location>
        <begin position="47"/>
        <end position="247"/>
    </location>
</feature>
<sequence>MTQPYIWIMNRRQYMLAIGMPCRAIRQAAHAIALCLGLLVPPGASAEAPSAPQTGLLWNKSGLPATFPLLVMTPPDHAYHLTLKDAATGADILAAYIVGGEFFQVLVPPGTFTLHFEQGTTWQGKTELFGDGPDTASFTLASPLTFEIRGFGVKGGHKVDLRSRAAEARDAEISPRSICQSVSLEFDEPEMSPFEREYVPTTRVPTPEDPWRVVRNGIYETEAPNMLFELDPLRLRSRHLLQGRICD</sequence>